<dbReference type="PANTHER" id="PTHR43175">
    <property type="entry name" value="CARBONIC ANHYDRASE"/>
    <property type="match status" value="1"/>
</dbReference>
<dbReference type="Gene3D" id="3.40.1050.10">
    <property type="entry name" value="Carbonic anhydrase"/>
    <property type="match status" value="1"/>
</dbReference>
<keyword evidence="9" id="KW-1185">Reference proteome</keyword>
<organism evidence="8 9">
    <name type="scientific">Williamsia herbipolensis</name>
    <dbReference type="NCBI Taxonomy" id="1603258"/>
    <lineage>
        <taxon>Bacteria</taxon>
        <taxon>Bacillati</taxon>
        <taxon>Actinomycetota</taxon>
        <taxon>Actinomycetes</taxon>
        <taxon>Mycobacteriales</taxon>
        <taxon>Nocardiaceae</taxon>
        <taxon>Williamsia</taxon>
    </lineage>
</organism>
<dbReference type="InterPro" id="IPR036874">
    <property type="entry name" value="Carbonic_anhydrase_sf"/>
</dbReference>
<evidence type="ECO:0000256" key="6">
    <source>
        <dbReference type="ARBA" id="ARBA00048348"/>
    </source>
</evidence>
<accession>A0AAU4JWV5</accession>
<feature type="binding site" evidence="7">
    <location>
        <position position="100"/>
    </location>
    <ligand>
        <name>Zn(2+)</name>
        <dbReference type="ChEBI" id="CHEBI:29105"/>
    </ligand>
</feature>
<keyword evidence="4 7" id="KW-0862">Zinc</keyword>
<feature type="binding site" evidence="7">
    <location>
        <position position="38"/>
    </location>
    <ligand>
        <name>Zn(2+)</name>
        <dbReference type="ChEBI" id="CHEBI:29105"/>
    </ligand>
</feature>
<dbReference type="PANTHER" id="PTHR43175:SF3">
    <property type="entry name" value="CARBON DISULFIDE HYDROLASE"/>
    <property type="match status" value="1"/>
</dbReference>
<evidence type="ECO:0000256" key="3">
    <source>
        <dbReference type="ARBA" id="ARBA00022723"/>
    </source>
</evidence>
<feature type="binding site" evidence="7">
    <location>
        <position position="97"/>
    </location>
    <ligand>
        <name>Zn(2+)</name>
        <dbReference type="ChEBI" id="CHEBI:29105"/>
    </ligand>
</feature>
<dbReference type="AlphaFoldDB" id="A0AAU4JWV5"/>
<evidence type="ECO:0000256" key="7">
    <source>
        <dbReference type="PIRSR" id="PIRSR601765-1"/>
    </source>
</evidence>
<comment type="similarity">
    <text evidence="1">Belongs to the beta-class carbonic anhydrase family.</text>
</comment>
<feature type="binding site" evidence="7">
    <location>
        <position position="36"/>
    </location>
    <ligand>
        <name>Zn(2+)</name>
        <dbReference type="ChEBI" id="CHEBI:29105"/>
    </ligand>
</feature>
<dbReference type="Pfam" id="PF00484">
    <property type="entry name" value="Pro_CA"/>
    <property type="match status" value="1"/>
</dbReference>
<dbReference type="GO" id="GO:0008270">
    <property type="term" value="F:zinc ion binding"/>
    <property type="evidence" value="ECO:0007669"/>
    <property type="project" value="InterPro"/>
</dbReference>
<dbReference type="EC" id="4.2.1.1" evidence="2"/>
<sequence length="171" mass="17822">MSISEELMTRNTLFAAQRFSPGLRMMPALRTIVIGCVDPRVDPELLLGAQVGEVAVIRNVGGRVTPGVLDELAMLRSVTQAAGGDLGAGWEVIVLQHTDCGITRLAGDDATLAGFLGVRTDEVGTKSVGDPRAAVAHDVGILDGETRLGAGLRVSGMVYDVTTGLVDAVRP</sequence>
<dbReference type="Proteomes" id="UP001432128">
    <property type="component" value="Chromosome"/>
</dbReference>
<evidence type="ECO:0000256" key="2">
    <source>
        <dbReference type="ARBA" id="ARBA00012925"/>
    </source>
</evidence>
<proteinExistence type="inferred from homology"/>
<comment type="catalytic activity">
    <reaction evidence="6">
        <text>hydrogencarbonate + H(+) = CO2 + H2O</text>
        <dbReference type="Rhea" id="RHEA:10748"/>
        <dbReference type="ChEBI" id="CHEBI:15377"/>
        <dbReference type="ChEBI" id="CHEBI:15378"/>
        <dbReference type="ChEBI" id="CHEBI:16526"/>
        <dbReference type="ChEBI" id="CHEBI:17544"/>
        <dbReference type="EC" id="4.2.1.1"/>
    </reaction>
</comment>
<gene>
    <name evidence="8" type="ORF">OG579_10795</name>
</gene>
<dbReference type="RefSeq" id="WP_328855935.1">
    <property type="nucleotide sequence ID" value="NZ_CP108021.1"/>
</dbReference>
<evidence type="ECO:0000313" key="8">
    <source>
        <dbReference type="EMBL" id="WUM18251.1"/>
    </source>
</evidence>
<evidence type="ECO:0000313" key="9">
    <source>
        <dbReference type="Proteomes" id="UP001432128"/>
    </source>
</evidence>
<name>A0AAU4JWV5_9NOCA</name>
<dbReference type="SUPFAM" id="SSF53056">
    <property type="entry name" value="beta-carbonic anhydrase, cab"/>
    <property type="match status" value="1"/>
</dbReference>
<evidence type="ECO:0000256" key="4">
    <source>
        <dbReference type="ARBA" id="ARBA00022833"/>
    </source>
</evidence>
<evidence type="ECO:0000256" key="5">
    <source>
        <dbReference type="ARBA" id="ARBA00024993"/>
    </source>
</evidence>
<protein>
    <recommendedName>
        <fullName evidence="2">carbonic anhydrase</fullName>
        <ecNumber evidence="2">4.2.1.1</ecNumber>
    </recommendedName>
</protein>
<dbReference type="KEGG" id="whr:OG579_10795"/>
<keyword evidence="3 7" id="KW-0479">Metal-binding</keyword>
<dbReference type="EMBL" id="CP108021">
    <property type="protein sequence ID" value="WUM18251.1"/>
    <property type="molecule type" value="Genomic_DNA"/>
</dbReference>
<comment type="cofactor">
    <cofactor evidence="7">
        <name>Zn(2+)</name>
        <dbReference type="ChEBI" id="CHEBI:29105"/>
    </cofactor>
    <text evidence="7">Binds 1 zinc ion per subunit.</text>
</comment>
<reference evidence="8 9" key="1">
    <citation type="submission" date="2022-10" db="EMBL/GenBank/DDBJ databases">
        <title>The complete genomes of actinobacterial strains from the NBC collection.</title>
        <authorList>
            <person name="Joergensen T.S."/>
            <person name="Alvarez Arevalo M."/>
            <person name="Sterndorff E.B."/>
            <person name="Faurdal D."/>
            <person name="Vuksanovic O."/>
            <person name="Mourched A.-S."/>
            <person name="Charusanti P."/>
            <person name="Shaw S."/>
            <person name="Blin K."/>
            <person name="Weber T."/>
        </authorList>
    </citation>
    <scope>NUCLEOTIDE SEQUENCE [LARGE SCALE GENOMIC DNA]</scope>
    <source>
        <strain evidence="8 9">NBC_00319</strain>
    </source>
</reference>
<evidence type="ECO:0000256" key="1">
    <source>
        <dbReference type="ARBA" id="ARBA00006217"/>
    </source>
</evidence>
<dbReference type="GO" id="GO:0004089">
    <property type="term" value="F:carbonate dehydratase activity"/>
    <property type="evidence" value="ECO:0007669"/>
    <property type="project" value="UniProtKB-EC"/>
</dbReference>
<dbReference type="SMART" id="SM00947">
    <property type="entry name" value="Pro_CA"/>
    <property type="match status" value="1"/>
</dbReference>
<dbReference type="InterPro" id="IPR001765">
    <property type="entry name" value="Carbonic_anhydrase"/>
</dbReference>
<comment type="function">
    <text evidence="5">Catalyzes the reversible hydration of carbon dioxide to form bicarbonate.</text>
</comment>